<protein>
    <submittedName>
        <fullName evidence="2">Uncharacterized conserved protein YdhG, YjbR/CyaY-like superfamily, DUF1801 family</fullName>
    </submittedName>
</protein>
<accession>A0A1G7UXP5</accession>
<dbReference type="AlphaFoldDB" id="A0A1G7UXP5"/>
<proteinExistence type="predicted"/>
<name>A0A1G7UXP5_9MICO</name>
<dbReference type="SUPFAM" id="SSF159888">
    <property type="entry name" value="YdhG-like"/>
    <property type="match status" value="1"/>
</dbReference>
<evidence type="ECO:0000313" key="3">
    <source>
        <dbReference type="Proteomes" id="UP000199009"/>
    </source>
</evidence>
<feature type="region of interest" description="Disordered" evidence="1">
    <location>
        <begin position="1"/>
        <end position="37"/>
    </location>
</feature>
<dbReference type="Proteomes" id="UP000199009">
    <property type="component" value="Chromosome I"/>
</dbReference>
<reference evidence="2 3" key="1">
    <citation type="submission" date="2016-10" db="EMBL/GenBank/DDBJ databases">
        <authorList>
            <person name="de Groot N.N."/>
        </authorList>
    </citation>
    <scope>NUCLEOTIDE SEQUENCE [LARGE SCALE GENOMIC DNA]</scope>
    <source>
        <strain evidence="2 3">DSM 23142</strain>
    </source>
</reference>
<evidence type="ECO:0000313" key="2">
    <source>
        <dbReference type="EMBL" id="SDG52041.1"/>
    </source>
</evidence>
<evidence type="ECO:0000256" key="1">
    <source>
        <dbReference type="SAM" id="MobiDB-lite"/>
    </source>
</evidence>
<keyword evidence="3" id="KW-1185">Reference proteome</keyword>
<dbReference type="STRING" id="370764.SAMN04489810_0520"/>
<gene>
    <name evidence="2" type="ORF">SAMN04489810_0520</name>
</gene>
<dbReference type="RefSeq" id="WP_091485764.1">
    <property type="nucleotide sequence ID" value="NZ_LT629692.1"/>
</dbReference>
<feature type="compositionally biased region" description="Basic and acidic residues" evidence="1">
    <location>
        <begin position="9"/>
        <end position="37"/>
    </location>
</feature>
<dbReference type="EMBL" id="LT629692">
    <property type="protein sequence ID" value="SDG52041.1"/>
    <property type="molecule type" value="Genomic_DNA"/>
</dbReference>
<dbReference type="OrthoDB" id="32458at2"/>
<sequence>MAKADGLTQEERDAVKERAKELREQEKAGKNREAGEKAVRDAIAKLTDEDQVLANGFYDIVADVAPDLVPKTYYGMPGFANADGKILVFMQPASKFKTRYSTIGFEQPAALDDGDMWATAFALIALTPQTKKKLADLVKTAVS</sequence>
<organism evidence="2 3">
    <name type="scientific">Microbacterium pygmaeum</name>
    <dbReference type="NCBI Taxonomy" id="370764"/>
    <lineage>
        <taxon>Bacteria</taxon>
        <taxon>Bacillati</taxon>
        <taxon>Actinomycetota</taxon>
        <taxon>Actinomycetes</taxon>
        <taxon>Micrococcales</taxon>
        <taxon>Microbacteriaceae</taxon>
        <taxon>Microbacterium</taxon>
    </lineage>
</organism>